<dbReference type="AlphaFoldDB" id="A0A940WJL0"/>
<gene>
    <name evidence="1" type="ORF">JOL79_24175</name>
</gene>
<comment type="caution">
    <text evidence="1">The sequence shown here is derived from an EMBL/GenBank/DDBJ whole genome shotgun (WGS) entry which is preliminary data.</text>
</comment>
<dbReference type="SUPFAM" id="SSF109854">
    <property type="entry name" value="DinB/YfiT-like putative metalloenzymes"/>
    <property type="match status" value="1"/>
</dbReference>
<dbReference type="EMBL" id="JAFCNB010000015">
    <property type="protein sequence ID" value="MBP2706909.1"/>
    <property type="molecule type" value="Genomic_DNA"/>
</dbReference>
<dbReference type="Gene3D" id="1.20.120.450">
    <property type="entry name" value="dinb family like domain"/>
    <property type="match status" value="1"/>
</dbReference>
<dbReference type="RefSeq" id="WP_210158190.1">
    <property type="nucleotide sequence ID" value="NZ_JAFCNB010000015.1"/>
</dbReference>
<accession>A0A940WJL0</accession>
<evidence type="ECO:0000313" key="1">
    <source>
        <dbReference type="EMBL" id="MBP2706909.1"/>
    </source>
</evidence>
<proteinExistence type="predicted"/>
<dbReference type="Pfam" id="PF04978">
    <property type="entry name" value="MST"/>
    <property type="match status" value="1"/>
</dbReference>
<sequence>MSPTPADVRSLLGYLNWKRGHVLGILDGLDDAALRRPVLPSAWTPVGLVHHLAVDVERFWFGAVFGAEPDAIASFDVPGDAWQVAGERPVAEVFDLYRAETARADALIGSADPGQGPRWWPGHRDDSPPGTLRDAIVHVLVETATHAGHLDAVRELIDGRQFLVMDGSS</sequence>
<dbReference type="InterPro" id="IPR007061">
    <property type="entry name" value="MST-like"/>
</dbReference>
<protein>
    <submittedName>
        <fullName evidence="1">DinB family protein</fullName>
    </submittedName>
</protein>
<dbReference type="InterPro" id="IPR034660">
    <property type="entry name" value="DinB/YfiT-like"/>
</dbReference>
<evidence type="ECO:0000313" key="2">
    <source>
        <dbReference type="Proteomes" id="UP000674234"/>
    </source>
</evidence>
<reference evidence="1" key="1">
    <citation type="submission" date="2021-02" db="EMBL/GenBank/DDBJ databases">
        <title>Draft genome sequence of Microbispora sp. RL4-1S isolated from rice leaves in Thailand.</title>
        <authorList>
            <person name="Muangham S."/>
            <person name="Duangmal K."/>
        </authorList>
    </citation>
    <scope>NUCLEOTIDE SEQUENCE</scope>
    <source>
        <strain evidence="1">RL4-1S</strain>
    </source>
</reference>
<dbReference type="Proteomes" id="UP000674234">
    <property type="component" value="Unassembled WGS sequence"/>
</dbReference>
<organism evidence="1 2">
    <name type="scientific">Microbispora oryzae</name>
    <dbReference type="NCBI Taxonomy" id="2806554"/>
    <lineage>
        <taxon>Bacteria</taxon>
        <taxon>Bacillati</taxon>
        <taxon>Actinomycetota</taxon>
        <taxon>Actinomycetes</taxon>
        <taxon>Streptosporangiales</taxon>
        <taxon>Streptosporangiaceae</taxon>
        <taxon>Microbispora</taxon>
    </lineage>
</organism>
<keyword evidence="2" id="KW-1185">Reference proteome</keyword>
<name>A0A940WJL0_9ACTN</name>